<protein>
    <recommendedName>
        <fullName evidence="8">DDE Tnp4 domain-containing protein</fullName>
    </recommendedName>
</protein>
<feature type="domain" description="DDE Tnp4" evidence="8">
    <location>
        <begin position="3"/>
        <end position="161"/>
    </location>
</feature>
<gene>
    <name evidence="9" type="primary">RvY_08585-1</name>
    <name evidence="9" type="synonym">RvY_08585.1</name>
    <name evidence="9" type="ORF">RvY_08585</name>
</gene>
<dbReference type="GO" id="GO:0016787">
    <property type="term" value="F:hydrolase activity"/>
    <property type="evidence" value="ECO:0007669"/>
    <property type="project" value="UniProtKB-KW"/>
</dbReference>
<comment type="subcellular location">
    <subcellularLocation>
        <location evidence="2">Nucleus</location>
    </subcellularLocation>
</comment>
<dbReference type="AlphaFoldDB" id="A0A1D1VFK0"/>
<comment type="caution">
    <text evidence="9">The sequence shown here is derived from an EMBL/GenBank/DDBJ whole genome shotgun (WGS) entry which is preliminary data.</text>
</comment>
<accession>A0A1D1VFK0</accession>
<dbReference type="GO" id="GO:0046872">
    <property type="term" value="F:metal ion binding"/>
    <property type="evidence" value="ECO:0007669"/>
    <property type="project" value="UniProtKB-KW"/>
</dbReference>
<dbReference type="GO" id="GO:0004518">
    <property type="term" value="F:nuclease activity"/>
    <property type="evidence" value="ECO:0007669"/>
    <property type="project" value="UniProtKB-KW"/>
</dbReference>
<comment type="similarity">
    <text evidence="3">Belongs to the HARBI1 family.</text>
</comment>
<sequence>MLDRTLVSLEYKPTKHGDDYWSHKSQYGISAMVVCDDKRKMRYMFIGFRGSAHDMRVDSNSSMARQVSKLFSPGEYLLADSAYTTTTHIIASYKKPAAGVMSPNNERFNFYHSSTRIKIEYTNGILQGRFPSLQSLRIKIHDKQTHRAAVEWTQACVVLHNMLLKDSYFDDNWTKYRESGIPEISHDAAVVDGKDF</sequence>
<dbReference type="GO" id="GO:0005634">
    <property type="term" value="C:nucleus"/>
    <property type="evidence" value="ECO:0007669"/>
    <property type="project" value="UniProtKB-SubCell"/>
</dbReference>
<evidence type="ECO:0000256" key="7">
    <source>
        <dbReference type="ARBA" id="ARBA00023242"/>
    </source>
</evidence>
<evidence type="ECO:0000256" key="1">
    <source>
        <dbReference type="ARBA" id="ARBA00001968"/>
    </source>
</evidence>
<dbReference type="InterPro" id="IPR045249">
    <property type="entry name" value="HARBI1-like"/>
</dbReference>
<evidence type="ECO:0000313" key="9">
    <source>
        <dbReference type="EMBL" id="GAU97258.1"/>
    </source>
</evidence>
<evidence type="ECO:0000313" key="10">
    <source>
        <dbReference type="Proteomes" id="UP000186922"/>
    </source>
</evidence>
<proteinExistence type="inferred from homology"/>
<dbReference type="Pfam" id="PF13359">
    <property type="entry name" value="DDE_Tnp_4"/>
    <property type="match status" value="1"/>
</dbReference>
<evidence type="ECO:0000256" key="3">
    <source>
        <dbReference type="ARBA" id="ARBA00006958"/>
    </source>
</evidence>
<keyword evidence="7" id="KW-0539">Nucleus</keyword>
<dbReference type="EMBL" id="BDGG01000004">
    <property type="protein sequence ID" value="GAU97258.1"/>
    <property type="molecule type" value="Genomic_DNA"/>
</dbReference>
<evidence type="ECO:0000256" key="2">
    <source>
        <dbReference type="ARBA" id="ARBA00004123"/>
    </source>
</evidence>
<dbReference type="OrthoDB" id="6764379at2759"/>
<keyword evidence="6" id="KW-0378">Hydrolase</keyword>
<reference evidence="9 10" key="1">
    <citation type="journal article" date="2016" name="Nat. Commun.">
        <title>Extremotolerant tardigrade genome and improved radiotolerance of human cultured cells by tardigrade-unique protein.</title>
        <authorList>
            <person name="Hashimoto T."/>
            <person name="Horikawa D.D."/>
            <person name="Saito Y."/>
            <person name="Kuwahara H."/>
            <person name="Kozuka-Hata H."/>
            <person name="Shin-I T."/>
            <person name="Minakuchi Y."/>
            <person name="Ohishi K."/>
            <person name="Motoyama A."/>
            <person name="Aizu T."/>
            <person name="Enomoto A."/>
            <person name="Kondo K."/>
            <person name="Tanaka S."/>
            <person name="Hara Y."/>
            <person name="Koshikawa S."/>
            <person name="Sagara H."/>
            <person name="Miura T."/>
            <person name="Yokobori S."/>
            <person name="Miyagawa K."/>
            <person name="Suzuki Y."/>
            <person name="Kubo T."/>
            <person name="Oyama M."/>
            <person name="Kohara Y."/>
            <person name="Fujiyama A."/>
            <person name="Arakawa K."/>
            <person name="Katayama T."/>
            <person name="Toyoda A."/>
            <person name="Kunieda T."/>
        </authorList>
    </citation>
    <scope>NUCLEOTIDE SEQUENCE [LARGE SCALE GENOMIC DNA]</scope>
    <source>
        <strain evidence="9 10">YOKOZUNA-1</strain>
    </source>
</reference>
<name>A0A1D1VFK0_RAMVA</name>
<dbReference type="InterPro" id="IPR027806">
    <property type="entry name" value="HARBI1_dom"/>
</dbReference>
<dbReference type="Proteomes" id="UP000186922">
    <property type="component" value="Unassembled WGS sequence"/>
</dbReference>
<keyword evidence="5" id="KW-0479">Metal-binding</keyword>
<comment type="cofactor">
    <cofactor evidence="1">
        <name>a divalent metal cation</name>
        <dbReference type="ChEBI" id="CHEBI:60240"/>
    </cofactor>
</comment>
<keyword evidence="4" id="KW-0540">Nuclease</keyword>
<evidence type="ECO:0000256" key="4">
    <source>
        <dbReference type="ARBA" id="ARBA00022722"/>
    </source>
</evidence>
<evidence type="ECO:0000259" key="8">
    <source>
        <dbReference type="Pfam" id="PF13359"/>
    </source>
</evidence>
<evidence type="ECO:0000256" key="5">
    <source>
        <dbReference type="ARBA" id="ARBA00022723"/>
    </source>
</evidence>
<dbReference type="PANTHER" id="PTHR22930">
    <property type="match status" value="1"/>
</dbReference>
<dbReference type="STRING" id="947166.A0A1D1VFK0"/>
<evidence type="ECO:0000256" key="6">
    <source>
        <dbReference type="ARBA" id="ARBA00022801"/>
    </source>
</evidence>
<organism evidence="9 10">
    <name type="scientific">Ramazzottius varieornatus</name>
    <name type="common">Water bear</name>
    <name type="synonym">Tardigrade</name>
    <dbReference type="NCBI Taxonomy" id="947166"/>
    <lineage>
        <taxon>Eukaryota</taxon>
        <taxon>Metazoa</taxon>
        <taxon>Ecdysozoa</taxon>
        <taxon>Tardigrada</taxon>
        <taxon>Eutardigrada</taxon>
        <taxon>Parachela</taxon>
        <taxon>Hypsibioidea</taxon>
        <taxon>Ramazzottiidae</taxon>
        <taxon>Ramazzottius</taxon>
    </lineage>
</organism>
<keyword evidence="10" id="KW-1185">Reference proteome</keyword>
<dbReference type="PANTHER" id="PTHR22930:SF85">
    <property type="entry name" value="GH03217P-RELATED"/>
    <property type="match status" value="1"/>
</dbReference>